<evidence type="ECO:0000313" key="2">
    <source>
        <dbReference type="Proteomes" id="UP000076738"/>
    </source>
</evidence>
<accession>A0A167PWZ1</accession>
<sequence length="184" mass="20263">MISIRPDRRVWLIPNQSCMITAQTFSVEPPQPSGTSRTVQSLLTFPASHCPPADVGIVDVVLSLTPPSGAGRRTSSTFPDVPRTSDGIRCMQAEFRRRKSTHRLFSTNIVLPLSGHDGAQHDCPALPLRSHQARCRLPSCAMSLLSLPDKLLPHIRSHLPLTLLAHLVPSHTCRRFLHLSTESS</sequence>
<dbReference type="AlphaFoldDB" id="A0A167PWZ1"/>
<dbReference type="EMBL" id="KV417273">
    <property type="protein sequence ID" value="KZO99201.1"/>
    <property type="molecule type" value="Genomic_DNA"/>
</dbReference>
<evidence type="ECO:0008006" key="3">
    <source>
        <dbReference type="Google" id="ProtNLM"/>
    </source>
</evidence>
<dbReference type="Proteomes" id="UP000076738">
    <property type="component" value="Unassembled WGS sequence"/>
</dbReference>
<keyword evidence="2" id="KW-1185">Reference proteome</keyword>
<reference evidence="1 2" key="1">
    <citation type="journal article" date="2016" name="Mol. Biol. Evol.">
        <title>Comparative Genomics of Early-Diverging Mushroom-Forming Fungi Provides Insights into the Origins of Lignocellulose Decay Capabilities.</title>
        <authorList>
            <person name="Nagy L.G."/>
            <person name="Riley R."/>
            <person name="Tritt A."/>
            <person name="Adam C."/>
            <person name="Daum C."/>
            <person name="Floudas D."/>
            <person name="Sun H."/>
            <person name="Yadav J.S."/>
            <person name="Pangilinan J."/>
            <person name="Larsson K.H."/>
            <person name="Matsuura K."/>
            <person name="Barry K."/>
            <person name="Labutti K."/>
            <person name="Kuo R."/>
            <person name="Ohm R.A."/>
            <person name="Bhattacharya S.S."/>
            <person name="Shirouzu T."/>
            <person name="Yoshinaga Y."/>
            <person name="Martin F.M."/>
            <person name="Grigoriev I.V."/>
            <person name="Hibbett D.S."/>
        </authorList>
    </citation>
    <scope>NUCLEOTIDE SEQUENCE [LARGE SCALE GENOMIC DNA]</scope>
    <source>
        <strain evidence="1 2">TUFC12733</strain>
    </source>
</reference>
<organism evidence="1 2">
    <name type="scientific">Calocera viscosa (strain TUFC12733)</name>
    <dbReference type="NCBI Taxonomy" id="1330018"/>
    <lineage>
        <taxon>Eukaryota</taxon>
        <taxon>Fungi</taxon>
        <taxon>Dikarya</taxon>
        <taxon>Basidiomycota</taxon>
        <taxon>Agaricomycotina</taxon>
        <taxon>Dacrymycetes</taxon>
        <taxon>Dacrymycetales</taxon>
        <taxon>Dacrymycetaceae</taxon>
        <taxon>Calocera</taxon>
    </lineage>
</organism>
<protein>
    <recommendedName>
        <fullName evidence="3">F-box domain-containing protein</fullName>
    </recommendedName>
</protein>
<name>A0A167PWZ1_CALVF</name>
<evidence type="ECO:0000313" key="1">
    <source>
        <dbReference type="EMBL" id="KZO99201.1"/>
    </source>
</evidence>
<proteinExistence type="predicted"/>
<gene>
    <name evidence="1" type="ORF">CALVIDRAFT_405055</name>
</gene>